<feature type="domain" description="Peptidase A1" evidence="3">
    <location>
        <begin position="1"/>
        <end position="156"/>
    </location>
</feature>
<dbReference type="InterPro" id="IPR001969">
    <property type="entry name" value="Aspartic_peptidase_AS"/>
</dbReference>
<dbReference type="AlphaFoldDB" id="A0A0M3KAD1"/>
<dbReference type="InterPro" id="IPR001461">
    <property type="entry name" value="Aspartic_peptidase_A1"/>
</dbReference>
<dbReference type="GO" id="GO:0006508">
    <property type="term" value="P:proteolysis"/>
    <property type="evidence" value="ECO:0007669"/>
    <property type="project" value="InterPro"/>
</dbReference>
<dbReference type="PANTHER" id="PTHR47966:SF51">
    <property type="entry name" value="BETA-SITE APP-CLEAVING ENZYME, ISOFORM A-RELATED"/>
    <property type="match status" value="1"/>
</dbReference>
<dbReference type="InterPro" id="IPR021109">
    <property type="entry name" value="Peptidase_aspartic_dom_sf"/>
</dbReference>
<comment type="similarity">
    <text evidence="1">Belongs to the peptidase A1 family.</text>
</comment>
<dbReference type="PROSITE" id="PS51767">
    <property type="entry name" value="PEPTIDASE_A1"/>
    <property type="match status" value="1"/>
</dbReference>
<keyword evidence="5" id="KW-1185">Reference proteome</keyword>
<protein>
    <submittedName>
        <fullName evidence="6">Peptidase A1 domain-containing protein</fullName>
    </submittedName>
</protein>
<dbReference type="GO" id="GO:0004190">
    <property type="term" value="F:aspartic-type endopeptidase activity"/>
    <property type="evidence" value="ECO:0007669"/>
    <property type="project" value="InterPro"/>
</dbReference>
<dbReference type="PROSITE" id="PS00141">
    <property type="entry name" value="ASP_PROTEASE"/>
    <property type="match status" value="1"/>
</dbReference>
<gene>
    <name evidence="4" type="ORF">ASIM_LOCUS17330</name>
</gene>
<accession>A0A0M3KAD1</accession>
<evidence type="ECO:0000259" key="3">
    <source>
        <dbReference type="PROSITE" id="PS51767"/>
    </source>
</evidence>
<evidence type="ECO:0000256" key="1">
    <source>
        <dbReference type="ARBA" id="ARBA00007447"/>
    </source>
</evidence>
<feature type="chain" id="PRO_5043121404" evidence="2">
    <location>
        <begin position="21"/>
        <end position="156"/>
    </location>
</feature>
<reference evidence="6" key="1">
    <citation type="submission" date="2017-02" db="UniProtKB">
        <authorList>
            <consortium name="WormBaseParasite"/>
        </authorList>
    </citation>
    <scope>IDENTIFICATION</scope>
</reference>
<feature type="signal peptide" evidence="2">
    <location>
        <begin position="1"/>
        <end position="20"/>
    </location>
</feature>
<reference evidence="4 5" key="2">
    <citation type="submission" date="2018-11" db="EMBL/GenBank/DDBJ databases">
        <authorList>
            <consortium name="Pathogen Informatics"/>
        </authorList>
    </citation>
    <scope>NUCLEOTIDE SEQUENCE [LARGE SCALE GENOMIC DNA]</scope>
</reference>
<name>A0A0M3KAD1_ANISI</name>
<dbReference type="OrthoDB" id="2747330at2759"/>
<dbReference type="Gene3D" id="2.40.70.10">
    <property type="entry name" value="Acid Proteases"/>
    <property type="match status" value="1"/>
</dbReference>
<dbReference type="InterPro" id="IPR033121">
    <property type="entry name" value="PEPTIDASE_A1"/>
</dbReference>
<evidence type="ECO:0000313" key="4">
    <source>
        <dbReference type="EMBL" id="VDK60128.1"/>
    </source>
</evidence>
<evidence type="ECO:0000313" key="5">
    <source>
        <dbReference type="Proteomes" id="UP000267096"/>
    </source>
</evidence>
<evidence type="ECO:0000256" key="2">
    <source>
        <dbReference type="SAM" id="SignalP"/>
    </source>
</evidence>
<organism evidence="6">
    <name type="scientific">Anisakis simplex</name>
    <name type="common">Herring worm</name>
    <dbReference type="NCBI Taxonomy" id="6269"/>
    <lineage>
        <taxon>Eukaryota</taxon>
        <taxon>Metazoa</taxon>
        <taxon>Ecdysozoa</taxon>
        <taxon>Nematoda</taxon>
        <taxon>Chromadorea</taxon>
        <taxon>Rhabditida</taxon>
        <taxon>Spirurina</taxon>
        <taxon>Ascaridomorpha</taxon>
        <taxon>Ascaridoidea</taxon>
        <taxon>Anisakidae</taxon>
        <taxon>Anisakis</taxon>
        <taxon>Anisakis simplex complex</taxon>
    </lineage>
</organism>
<dbReference type="SUPFAM" id="SSF50630">
    <property type="entry name" value="Acid proteases"/>
    <property type="match status" value="1"/>
</dbReference>
<dbReference type="PANTHER" id="PTHR47966">
    <property type="entry name" value="BETA-SITE APP-CLEAVING ENZYME, ISOFORM A-RELATED"/>
    <property type="match status" value="1"/>
</dbReference>
<dbReference type="Pfam" id="PF00026">
    <property type="entry name" value="Asp"/>
    <property type="match status" value="1"/>
</dbReference>
<keyword evidence="2" id="KW-0732">Signal</keyword>
<sequence length="156" mass="17143">MAKAVEYLLVVLALSCTSEAIIRVPIMKRNGTKGIKSSEYNTKQLANFLKVKYGVLDAFSTGQSAEPFSELLADLGNDQYIGPITIGTPPQKFIGQLSWHPLISETYWMIGMDAVYLGSQQLAGQYKGVLDTGTSLMLVPNEQFSMVYFGCKDCLN</sequence>
<evidence type="ECO:0000313" key="6">
    <source>
        <dbReference type="WBParaSite" id="ASIM_0001792701-mRNA-1"/>
    </source>
</evidence>
<dbReference type="EMBL" id="UYRR01034005">
    <property type="protein sequence ID" value="VDK60128.1"/>
    <property type="molecule type" value="Genomic_DNA"/>
</dbReference>
<dbReference type="WBParaSite" id="ASIM_0001792701-mRNA-1">
    <property type="protein sequence ID" value="ASIM_0001792701-mRNA-1"/>
    <property type="gene ID" value="ASIM_0001792701"/>
</dbReference>
<dbReference type="Proteomes" id="UP000267096">
    <property type="component" value="Unassembled WGS sequence"/>
</dbReference>
<proteinExistence type="inferred from homology"/>